<evidence type="ECO:0000256" key="1">
    <source>
        <dbReference type="SAM" id="MobiDB-lite"/>
    </source>
</evidence>
<organism evidence="2 3">
    <name type="scientific">Pseudovirgaria hyperparasitica</name>
    <dbReference type="NCBI Taxonomy" id="470096"/>
    <lineage>
        <taxon>Eukaryota</taxon>
        <taxon>Fungi</taxon>
        <taxon>Dikarya</taxon>
        <taxon>Ascomycota</taxon>
        <taxon>Pezizomycotina</taxon>
        <taxon>Dothideomycetes</taxon>
        <taxon>Dothideomycetes incertae sedis</taxon>
        <taxon>Acrospermales</taxon>
        <taxon>Acrospermaceae</taxon>
        <taxon>Pseudovirgaria</taxon>
    </lineage>
</organism>
<dbReference type="Proteomes" id="UP000799437">
    <property type="component" value="Unassembled WGS sequence"/>
</dbReference>
<dbReference type="RefSeq" id="XP_033605959.1">
    <property type="nucleotide sequence ID" value="XM_033745157.1"/>
</dbReference>
<evidence type="ECO:0000313" key="2">
    <source>
        <dbReference type="EMBL" id="KAF2763508.1"/>
    </source>
</evidence>
<sequence>MGGPVISRMNATRSRKPRWTITRHDSRTTSRYISKYSCLEKVSEGLRQALQHDVQSLQSLCLTSKGCRNLVQPILYAQGLETSYALKDSPQDWSAILLTRTLLTNPPLAQRITSLSLMTLSCGSDLGKAKIIWNARRKRWAPVGRKLLTFFTHEEQTKLFDVLGNISDILLEYKAIRPKGSLSLELREAIFPALLYLCPNLKDIRIGSVLGPSQPDPILIAIRHSGHSIPLLRKLTTVTLYRWPDITNVYQRETKQQLLYTWDLRDLLQSQSLTHLHLDWIHSRPFRGLDLAVKSNLLHLAIRGLVATKDLVKLLECCPRLQHFEYVVMMDHPGQEWDSRGLVPALSEVSQTLKSLALILPPPTTPEPGCIPDRHQYYVTADMVKDDHQGEEICSLAPFSRLTSLTIDIQELAMMAARTKNGLILSCLPPNIEEIKLISGVSILGACDICQYESVLCATCEEDSILSHLVEELLDEGLAHHVPRLSKIYVPKRIDLRPNTELQRPSPLLPFRMSASIEIVQDQSDTKVWEPMQIVLSDADIRTETEDYQNNMHHVQDGGFEPPSEDSDEEDDG</sequence>
<dbReference type="EMBL" id="ML996565">
    <property type="protein sequence ID" value="KAF2763508.1"/>
    <property type="molecule type" value="Genomic_DNA"/>
</dbReference>
<dbReference type="AlphaFoldDB" id="A0A6A6WMY6"/>
<reference evidence="2" key="1">
    <citation type="journal article" date="2020" name="Stud. Mycol.">
        <title>101 Dothideomycetes genomes: a test case for predicting lifestyles and emergence of pathogens.</title>
        <authorList>
            <person name="Haridas S."/>
            <person name="Albert R."/>
            <person name="Binder M."/>
            <person name="Bloem J."/>
            <person name="Labutti K."/>
            <person name="Salamov A."/>
            <person name="Andreopoulos B."/>
            <person name="Baker S."/>
            <person name="Barry K."/>
            <person name="Bills G."/>
            <person name="Bluhm B."/>
            <person name="Cannon C."/>
            <person name="Castanera R."/>
            <person name="Culley D."/>
            <person name="Daum C."/>
            <person name="Ezra D."/>
            <person name="Gonzalez J."/>
            <person name="Henrissat B."/>
            <person name="Kuo A."/>
            <person name="Liang C."/>
            <person name="Lipzen A."/>
            <person name="Lutzoni F."/>
            <person name="Magnuson J."/>
            <person name="Mondo S."/>
            <person name="Nolan M."/>
            <person name="Ohm R."/>
            <person name="Pangilinan J."/>
            <person name="Park H.-J."/>
            <person name="Ramirez L."/>
            <person name="Alfaro M."/>
            <person name="Sun H."/>
            <person name="Tritt A."/>
            <person name="Yoshinaga Y."/>
            <person name="Zwiers L.-H."/>
            <person name="Turgeon B."/>
            <person name="Goodwin S."/>
            <person name="Spatafora J."/>
            <person name="Crous P."/>
            <person name="Grigoriev I."/>
        </authorList>
    </citation>
    <scope>NUCLEOTIDE SEQUENCE</scope>
    <source>
        <strain evidence="2">CBS 121739</strain>
    </source>
</reference>
<accession>A0A6A6WMY6</accession>
<name>A0A6A6WMY6_9PEZI</name>
<feature type="region of interest" description="Disordered" evidence="1">
    <location>
        <begin position="550"/>
        <end position="573"/>
    </location>
</feature>
<keyword evidence="3" id="KW-1185">Reference proteome</keyword>
<proteinExistence type="predicted"/>
<feature type="compositionally biased region" description="Acidic residues" evidence="1">
    <location>
        <begin position="563"/>
        <end position="573"/>
    </location>
</feature>
<dbReference type="GeneID" id="54486211"/>
<protein>
    <submittedName>
        <fullName evidence="2">Uncharacterized protein</fullName>
    </submittedName>
</protein>
<gene>
    <name evidence="2" type="ORF">EJ05DRAFT_482302</name>
</gene>
<evidence type="ECO:0000313" key="3">
    <source>
        <dbReference type="Proteomes" id="UP000799437"/>
    </source>
</evidence>